<feature type="compositionally biased region" description="Basic and acidic residues" evidence="1">
    <location>
        <begin position="115"/>
        <end position="131"/>
    </location>
</feature>
<gene>
    <name evidence="2" type="primary">PTC2_2</name>
    <name evidence="2" type="ORF">LTR09_008304</name>
</gene>
<organism evidence="2 3">
    <name type="scientific">Extremus antarcticus</name>
    <dbReference type="NCBI Taxonomy" id="702011"/>
    <lineage>
        <taxon>Eukaryota</taxon>
        <taxon>Fungi</taxon>
        <taxon>Dikarya</taxon>
        <taxon>Ascomycota</taxon>
        <taxon>Pezizomycotina</taxon>
        <taxon>Dothideomycetes</taxon>
        <taxon>Dothideomycetidae</taxon>
        <taxon>Mycosphaerellales</taxon>
        <taxon>Extremaceae</taxon>
        <taxon>Extremus</taxon>
    </lineage>
</organism>
<reference evidence="2" key="1">
    <citation type="submission" date="2023-04" db="EMBL/GenBank/DDBJ databases">
        <title>Black Yeasts Isolated from many extreme environments.</title>
        <authorList>
            <person name="Coleine C."/>
            <person name="Stajich J.E."/>
            <person name="Selbmann L."/>
        </authorList>
    </citation>
    <scope>NUCLEOTIDE SEQUENCE</scope>
    <source>
        <strain evidence="2">CCFEE 5312</strain>
    </source>
</reference>
<protein>
    <submittedName>
        <fullName evidence="2">Protein phosphatase 2C 2</fullName>
        <ecNumber evidence="2">3.1.3.16</ecNumber>
    </submittedName>
</protein>
<sequence length="162" mass="17638">MACHLRGSEFRGPGTHHHFDDSPDDYDIDMDQRTRFIGGRQGRIILLGDGTEISVGGIDDDEDVDMEDRGEAEEAEDKDLDEQVQSDAAKSDAATNGETDRSKREETPAPAQAGKDTEPAEKVEEAKKQQEEGGDQSEPKMAAATDSADSKALAEQKDKESK</sequence>
<feature type="region of interest" description="Disordered" evidence="1">
    <location>
        <begin position="1"/>
        <end position="26"/>
    </location>
</feature>
<name>A0AAJ0DHD5_9PEZI</name>
<feature type="compositionally biased region" description="Acidic residues" evidence="1">
    <location>
        <begin position="58"/>
        <end position="84"/>
    </location>
</feature>
<keyword evidence="3" id="KW-1185">Reference proteome</keyword>
<evidence type="ECO:0000313" key="3">
    <source>
        <dbReference type="Proteomes" id="UP001271007"/>
    </source>
</evidence>
<dbReference type="EC" id="3.1.3.16" evidence="2"/>
<feature type="compositionally biased region" description="Polar residues" evidence="1">
    <location>
        <begin position="85"/>
        <end position="97"/>
    </location>
</feature>
<feature type="compositionally biased region" description="Basic and acidic residues" evidence="1">
    <location>
        <begin position="148"/>
        <end position="162"/>
    </location>
</feature>
<accession>A0AAJ0DHD5</accession>
<keyword evidence="2" id="KW-0378">Hydrolase</keyword>
<evidence type="ECO:0000313" key="2">
    <source>
        <dbReference type="EMBL" id="KAK3050393.1"/>
    </source>
</evidence>
<evidence type="ECO:0000256" key="1">
    <source>
        <dbReference type="SAM" id="MobiDB-lite"/>
    </source>
</evidence>
<feature type="region of interest" description="Disordered" evidence="1">
    <location>
        <begin position="48"/>
        <end position="162"/>
    </location>
</feature>
<dbReference type="GO" id="GO:0004722">
    <property type="term" value="F:protein serine/threonine phosphatase activity"/>
    <property type="evidence" value="ECO:0007669"/>
    <property type="project" value="UniProtKB-EC"/>
</dbReference>
<dbReference type="EMBL" id="JAWDJX010000032">
    <property type="protein sequence ID" value="KAK3050393.1"/>
    <property type="molecule type" value="Genomic_DNA"/>
</dbReference>
<dbReference type="Proteomes" id="UP001271007">
    <property type="component" value="Unassembled WGS sequence"/>
</dbReference>
<comment type="caution">
    <text evidence="2">The sequence shown here is derived from an EMBL/GenBank/DDBJ whole genome shotgun (WGS) entry which is preliminary data.</text>
</comment>
<dbReference type="AlphaFoldDB" id="A0AAJ0DHD5"/>
<feature type="compositionally biased region" description="Basic and acidic residues" evidence="1">
    <location>
        <begin position="98"/>
        <end position="107"/>
    </location>
</feature>
<proteinExistence type="predicted"/>